<protein>
    <recommendedName>
        <fullName evidence="3">Flotillin family protein</fullName>
    </recommendedName>
</protein>
<dbReference type="EMBL" id="JAUHJR010000005">
    <property type="protein sequence ID" value="MDN4162205.1"/>
    <property type="molecule type" value="Genomic_DNA"/>
</dbReference>
<dbReference type="Proteomes" id="UP001168537">
    <property type="component" value="Unassembled WGS sequence"/>
</dbReference>
<evidence type="ECO:0000313" key="1">
    <source>
        <dbReference type="EMBL" id="MDN4162205.1"/>
    </source>
</evidence>
<evidence type="ECO:0008006" key="3">
    <source>
        <dbReference type="Google" id="ProtNLM"/>
    </source>
</evidence>
<name>A0ABT8EVL0_9ACTN</name>
<keyword evidence="2" id="KW-1185">Reference proteome</keyword>
<gene>
    <name evidence="1" type="ORF">QWY29_12645</name>
</gene>
<accession>A0ABT8EVL0</accession>
<evidence type="ECO:0000313" key="2">
    <source>
        <dbReference type="Proteomes" id="UP001168537"/>
    </source>
</evidence>
<proteinExistence type="predicted"/>
<sequence length="160" mass="16306">MTTPAGLVLALAVVGLLAWASVAWAGAGRGVAVLRRGRVVRVADCGPVPHLPGLEEVRGWPTGEVVLPLLTRATTRDGTDVRVLAQLRAELPPPATGTAYADPVAEAEQGAERALVTAVAERDAAGLFDEVDGLAAALPEGLELVEVDAVLGRGHARGAG</sequence>
<comment type="caution">
    <text evidence="1">The sequence shown here is derived from an EMBL/GenBank/DDBJ whole genome shotgun (WGS) entry which is preliminary data.</text>
</comment>
<dbReference type="RefSeq" id="WP_300961376.1">
    <property type="nucleotide sequence ID" value="NZ_JAUHJR010000005.1"/>
</dbReference>
<reference evidence="1" key="1">
    <citation type="submission" date="2023-06" db="EMBL/GenBank/DDBJ databases">
        <title>Draft genome sequence of Nocardioides sp. SOB72.</title>
        <authorList>
            <person name="Zhang G."/>
        </authorList>
    </citation>
    <scope>NUCLEOTIDE SEQUENCE</scope>
    <source>
        <strain evidence="1">SOB72</strain>
    </source>
</reference>
<organism evidence="1 2">
    <name type="scientific">Nocardioides abyssi</name>
    <dbReference type="NCBI Taxonomy" id="3058370"/>
    <lineage>
        <taxon>Bacteria</taxon>
        <taxon>Bacillati</taxon>
        <taxon>Actinomycetota</taxon>
        <taxon>Actinomycetes</taxon>
        <taxon>Propionibacteriales</taxon>
        <taxon>Nocardioidaceae</taxon>
        <taxon>Nocardioides</taxon>
    </lineage>
</organism>